<keyword evidence="2 3" id="KW-0040">ANK repeat</keyword>
<dbReference type="PROSITE" id="PS50088">
    <property type="entry name" value="ANK_REPEAT"/>
    <property type="match status" value="1"/>
</dbReference>
<feature type="repeat" description="ANK" evidence="3">
    <location>
        <begin position="254"/>
        <end position="286"/>
    </location>
</feature>
<dbReference type="SUPFAM" id="SSF50494">
    <property type="entry name" value="Trypsin-like serine proteases"/>
    <property type="match status" value="1"/>
</dbReference>
<evidence type="ECO:0000256" key="2">
    <source>
        <dbReference type="ARBA" id="ARBA00023043"/>
    </source>
</evidence>
<dbReference type="InterPro" id="IPR036770">
    <property type="entry name" value="Ankyrin_rpt-contain_sf"/>
</dbReference>
<evidence type="ECO:0000256" key="1">
    <source>
        <dbReference type="ARBA" id="ARBA00022737"/>
    </source>
</evidence>
<keyword evidence="6" id="KW-1185">Reference proteome</keyword>
<dbReference type="EMBL" id="NEDP02005578">
    <property type="protein sequence ID" value="OWF37833.1"/>
    <property type="molecule type" value="Genomic_DNA"/>
</dbReference>
<organism evidence="5 6">
    <name type="scientific">Mizuhopecten yessoensis</name>
    <name type="common">Japanese scallop</name>
    <name type="synonym">Patinopecten yessoensis</name>
    <dbReference type="NCBI Taxonomy" id="6573"/>
    <lineage>
        <taxon>Eukaryota</taxon>
        <taxon>Metazoa</taxon>
        <taxon>Spiralia</taxon>
        <taxon>Lophotrochozoa</taxon>
        <taxon>Mollusca</taxon>
        <taxon>Bivalvia</taxon>
        <taxon>Autobranchia</taxon>
        <taxon>Pteriomorphia</taxon>
        <taxon>Pectinida</taxon>
        <taxon>Pectinoidea</taxon>
        <taxon>Pectinidae</taxon>
        <taxon>Mizuhopecten</taxon>
    </lineage>
</organism>
<accession>A0A210PMY9</accession>
<reference evidence="5 6" key="1">
    <citation type="journal article" date="2017" name="Nat. Ecol. Evol.">
        <title>Scallop genome provides insights into evolution of bilaterian karyotype and development.</title>
        <authorList>
            <person name="Wang S."/>
            <person name="Zhang J."/>
            <person name="Jiao W."/>
            <person name="Li J."/>
            <person name="Xun X."/>
            <person name="Sun Y."/>
            <person name="Guo X."/>
            <person name="Huan P."/>
            <person name="Dong B."/>
            <person name="Zhang L."/>
            <person name="Hu X."/>
            <person name="Sun X."/>
            <person name="Wang J."/>
            <person name="Zhao C."/>
            <person name="Wang Y."/>
            <person name="Wang D."/>
            <person name="Huang X."/>
            <person name="Wang R."/>
            <person name="Lv J."/>
            <person name="Li Y."/>
            <person name="Zhang Z."/>
            <person name="Liu B."/>
            <person name="Lu W."/>
            <person name="Hui Y."/>
            <person name="Liang J."/>
            <person name="Zhou Z."/>
            <person name="Hou R."/>
            <person name="Li X."/>
            <person name="Liu Y."/>
            <person name="Li H."/>
            <person name="Ning X."/>
            <person name="Lin Y."/>
            <person name="Zhao L."/>
            <person name="Xing Q."/>
            <person name="Dou J."/>
            <person name="Li Y."/>
            <person name="Mao J."/>
            <person name="Guo H."/>
            <person name="Dou H."/>
            <person name="Li T."/>
            <person name="Mu C."/>
            <person name="Jiang W."/>
            <person name="Fu Q."/>
            <person name="Fu X."/>
            <person name="Miao Y."/>
            <person name="Liu J."/>
            <person name="Yu Q."/>
            <person name="Li R."/>
            <person name="Liao H."/>
            <person name="Li X."/>
            <person name="Kong Y."/>
            <person name="Jiang Z."/>
            <person name="Chourrout D."/>
            <person name="Li R."/>
            <person name="Bao Z."/>
        </authorList>
    </citation>
    <scope>NUCLEOTIDE SEQUENCE [LARGE SCALE GENOMIC DNA]</scope>
    <source>
        <strain evidence="5 6">PY_sf001</strain>
    </source>
</reference>
<dbReference type="SUPFAM" id="SSF48403">
    <property type="entry name" value="Ankyrin repeat"/>
    <property type="match status" value="1"/>
</dbReference>
<gene>
    <name evidence="5" type="ORF">KP79_PYT22623</name>
</gene>
<feature type="region of interest" description="Disordered" evidence="4">
    <location>
        <begin position="327"/>
        <end position="362"/>
    </location>
</feature>
<dbReference type="Gene3D" id="1.25.40.20">
    <property type="entry name" value="Ankyrin repeat-containing domain"/>
    <property type="match status" value="2"/>
</dbReference>
<dbReference type="SMART" id="SM00248">
    <property type="entry name" value="ANK"/>
    <property type="match status" value="8"/>
</dbReference>
<dbReference type="PANTHER" id="PTHR24171">
    <property type="entry name" value="ANKYRIN REPEAT DOMAIN-CONTAINING PROTEIN 39-RELATED"/>
    <property type="match status" value="1"/>
</dbReference>
<evidence type="ECO:0000313" key="6">
    <source>
        <dbReference type="Proteomes" id="UP000242188"/>
    </source>
</evidence>
<dbReference type="InterPro" id="IPR009003">
    <property type="entry name" value="Peptidase_S1_PA"/>
</dbReference>
<proteinExistence type="predicted"/>
<evidence type="ECO:0000256" key="4">
    <source>
        <dbReference type="SAM" id="MobiDB-lite"/>
    </source>
</evidence>
<dbReference type="Proteomes" id="UP000242188">
    <property type="component" value="Unassembled WGS sequence"/>
</dbReference>
<keyword evidence="1" id="KW-0677">Repeat</keyword>
<evidence type="ECO:0000313" key="5">
    <source>
        <dbReference type="EMBL" id="OWF37833.1"/>
    </source>
</evidence>
<comment type="caution">
    <text evidence="5">The sequence shown here is derived from an EMBL/GenBank/DDBJ whole genome shotgun (WGS) entry which is preliminary data.</text>
</comment>
<dbReference type="AlphaFoldDB" id="A0A210PMY9"/>
<dbReference type="OrthoDB" id="6117915at2759"/>
<feature type="compositionally biased region" description="Acidic residues" evidence="4">
    <location>
        <begin position="330"/>
        <end position="342"/>
    </location>
</feature>
<evidence type="ECO:0000256" key="3">
    <source>
        <dbReference type="PROSITE-ProRule" id="PRU00023"/>
    </source>
</evidence>
<dbReference type="InterPro" id="IPR002110">
    <property type="entry name" value="Ankyrin_rpt"/>
</dbReference>
<sequence length="1002" mass="110699">MASQKLHKVSDLFKSATYGDVGALTEAVKHGVPIGSITAGGSSVLHFAAYGGHARMVSHLLTNYPECIEIGHGLDMQGYNALHNCCAFSGSIGVFQELLRAGFDIHTKTSDGLSALELAERFEKNDLVRQIRNSESDHAIGETNLLEGRAKDEGLSGMEQPDEGELSITSNEIDDADDSEWRRYTIVDLLSSAEKGDVEWLDKIVNSGVDINTTTKGGSSVLHFAASNRQIKMIYHLIGKYPLCLDKGKSFDPQGYTALHHAARLGMTSICEALVAKGFEREKTTADGRSILDLAKEAKQTHMIEYLEKTAYSSYNHGETNLQECRAEDEGLSDMEQPDDNEPTITSNETDDADDSTHMNEHPEKSAYSSYIYVKTGRSIMDDGYHSFPKGPTPPVSLMTAETVTGDRRKDACDVVPSVRDDISEDSLDVAPLDRVDIREDSREVVPLVRDDVWKYSRGIAPPVAPEDSFKKWIGLHRSAAAGNSLDVIKMIENGADAMKKINSVFFPNIDLKNKEMLTPMEVAFYSKENEMVGLLVSYTDEEIVRKCLSKCEDTYLETKPYIVKGILRKKYKDKCIDIVFGELHPEKLKMFVIYTKTIIHGSETTESGYRVLFRDPTVSSDEGRKVLRHSHEQNYILSDADRGLVAQSIKQHSDKLWNDHSNLRGIMSSPVKSVGGNFTKKTCLVILCHFKGFVPDNEPLFPREIQIGNDVLPVDVREGQVALHHVMCPDALHTPLSFGCNIGSADDYTTRFGTVGPFVQLNDDKIGFITCAHVVYGNYRFVGDSLPDITVLQPSNGDTAFPEEARICGKVVNLKYSLNEDTSIDVAVVEITVPERKPSSPGFAAYSQEQLTGRGISENIPLFNHGECGEPTVGREVVKFGSASGVTYGTYRGIETSEFSSKLYGRTSETERWRGVYYIENRQCQEKDCQLPPFSTPGDSGAGVFQVRDDNSLICVGILVGADTATGSGIVIPIKPILEEFNLTLKIFQPQERLDPVLQTS</sequence>
<dbReference type="Pfam" id="PF12796">
    <property type="entry name" value="Ank_2"/>
    <property type="match status" value="2"/>
</dbReference>
<name>A0A210PMY9_MIZYE</name>
<protein>
    <submittedName>
        <fullName evidence="5">Ankyrin repeat protein</fullName>
    </submittedName>
</protein>
<dbReference type="PROSITE" id="PS50297">
    <property type="entry name" value="ANK_REP_REGION"/>
    <property type="match status" value="1"/>
</dbReference>